<name>A0ABU8ZVE2_9PSED</name>
<sequence length="250" mass="27825">MFAAVRDGCSREFVARCPMKITFRMCHRLHSSLAQPCVLLALGAVLYGNAAHASLEPVLEARMAVCTGHLQSVEKLMISRIQHIENSVGGEIRRLPELEAARGRLERQLQQERQRYQSLPWRPEHDQALRGISNEIAAVQYSIAIGRSAERQIAAVKSLLASSRETRQSITHDVDDFLFAGDDCAGNTANPRKCQADALALLEPPAQANLIAGRRLLEKAWSPLREQGVRFPTSWEVDCSPDNPPKRPFP</sequence>
<evidence type="ECO:0000313" key="1">
    <source>
        <dbReference type="EMBL" id="MEK2608266.1"/>
    </source>
</evidence>
<reference evidence="1 2" key="1">
    <citation type="submission" date="2024-03" db="EMBL/GenBank/DDBJ databases">
        <title>Screening, Identification and Application of a Plant Lactobacillus Strain.</title>
        <authorList>
            <person name="Li Y.L."/>
        </authorList>
    </citation>
    <scope>NUCLEOTIDE SEQUENCE [LARGE SCALE GENOMIC DNA]</scope>
    <source>
        <strain evidence="1 2">JDB</strain>
    </source>
</reference>
<gene>
    <name evidence="1" type="ORF">WLF18_04000</name>
</gene>
<organism evidence="1 2">
    <name type="scientific">Pseudomonas shirazensis</name>
    <dbReference type="NCBI Taxonomy" id="2745494"/>
    <lineage>
        <taxon>Bacteria</taxon>
        <taxon>Pseudomonadati</taxon>
        <taxon>Pseudomonadota</taxon>
        <taxon>Gammaproteobacteria</taxon>
        <taxon>Pseudomonadales</taxon>
        <taxon>Pseudomonadaceae</taxon>
        <taxon>Pseudomonas</taxon>
    </lineage>
</organism>
<evidence type="ECO:0008006" key="3">
    <source>
        <dbReference type="Google" id="ProtNLM"/>
    </source>
</evidence>
<proteinExistence type="predicted"/>
<evidence type="ECO:0000313" key="2">
    <source>
        <dbReference type="Proteomes" id="UP001386972"/>
    </source>
</evidence>
<dbReference type="RefSeq" id="WP_340610756.1">
    <property type="nucleotide sequence ID" value="NZ_JBBNAW010000002.1"/>
</dbReference>
<protein>
    <recommendedName>
        <fullName evidence="3">Lysozyme inhibitor LprI N-terminal domain-containing protein</fullName>
    </recommendedName>
</protein>
<dbReference type="Proteomes" id="UP001386972">
    <property type="component" value="Unassembled WGS sequence"/>
</dbReference>
<comment type="caution">
    <text evidence="1">The sequence shown here is derived from an EMBL/GenBank/DDBJ whole genome shotgun (WGS) entry which is preliminary data.</text>
</comment>
<accession>A0ABU8ZVE2</accession>
<dbReference type="EMBL" id="JBBNAW010000002">
    <property type="protein sequence ID" value="MEK2608266.1"/>
    <property type="molecule type" value="Genomic_DNA"/>
</dbReference>
<keyword evidence="2" id="KW-1185">Reference proteome</keyword>